<keyword evidence="6" id="KW-0805">Transcription regulation</keyword>
<dbReference type="GO" id="GO:0008270">
    <property type="term" value="F:zinc ion binding"/>
    <property type="evidence" value="ECO:0007669"/>
    <property type="project" value="UniProtKB-KW"/>
</dbReference>
<keyword evidence="4 9" id="KW-0863">Zinc-finger</keyword>
<evidence type="ECO:0000256" key="4">
    <source>
        <dbReference type="ARBA" id="ARBA00022771"/>
    </source>
</evidence>
<dbReference type="Proteomes" id="UP000594260">
    <property type="component" value="Unplaced"/>
</dbReference>
<dbReference type="AlphaFoldDB" id="A0A7M7K421"/>
<dbReference type="InParanoid" id="A0A7M7K421"/>
<dbReference type="InterPro" id="IPR036236">
    <property type="entry name" value="Znf_C2H2_sf"/>
</dbReference>
<dbReference type="Gene3D" id="3.30.160.60">
    <property type="entry name" value="Classic Zinc Finger"/>
    <property type="match status" value="3"/>
</dbReference>
<evidence type="ECO:0000256" key="9">
    <source>
        <dbReference type="PROSITE-ProRule" id="PRU00042"/>
    </source>
</evidence>
<dbReference type="FunFam" id="3.30.160.60:FF:000395">
    <property type="entry name" value="zinc finger protein 513"/>
    <property type="match status" value="1"/>
</dbReference>
<evidence type="ECO:0000259" key="10">
    <source>
        <dbReference type="PROSITE" id="PS50157"/>
    </source>
</evidence>
<dbReference type="GeneID" id="111250394"/>
<comment type="subcellular location">
    <subcellularLocation>
        <location evidence="1">Nucleus</location>
    </subcellularLocation>
</comment>
<reference evidence="11" key="1">
    <citation type="submission" date="2021-01" db="UniProtKB">
        <authorList>
            <consortium name="EnsemblMetazoa"/>
        </authorList>
    </citation>
    <scope>IDENTIFICATION</scope>
</reference>
<keyword evidence="3" id="KW-0677">Repeat</keyword>
<evidence type="ECO:0000256" key="8">
    <source>
        <dbReference type="ARBA" id="ARBA00023242"/>
    </source>
</evidence>
<dbReference type="InterPro" id="IPR013087">
    <property type="entry name" value="Znf_C2H2_type"/>
</dbReference>
<dbReference type="EnsemblMetazoa" id="XM_022805604">
    <property type="protein sequence ID" value="XP_022661339"/>
    <property type="gene ID" value="LOC111250394"/>
</dbReference>
<feature type="domain" description="C2H2-type" evidence="10">
    <location>
        <begin position="60"/>
        <end position="87"/>
    </location>
</feature>
<keyword evidence="7" id="KW-0804">Transcription</keyword>
<dbReference type="OrthoDB" id="6435298at2759"/>
<feature type="domain" description="C2H2-type" evidence="10">
    <location>
        <begin position="116"/>
        <end position="138"/>
    </location>
</feature>
<dbReference type="PANTHER" id="PTHR23235:SF142">
    <property type="entry name" value="ZINC FINGER PROTEIN 384"/>
    <property type="match status" value="1"/>
</dbReference>
<dbReference type="GO" id="GO:0000978">
    <property type="term" value="F:RNA polymerase II cis-regulatory region sequence-specific DNA binding"/>
    <property type="evidence" value="ECO:0007669"/>
    <property type="project" value="TreeGrafter"/>
</dbReference>
<evidence type="ECO:0000256" key="6">
    <source>
        <dbReference type="ARBA" id="ARBA00023015"/>
    </source>
</evidence>
<evidence type="ECO:0000256" key="7">
    <source>
        <dbReference type="ARBA" id="ARBA00023163"/>
    </source>
</evidence>
<dbReference type="SMART" id="SM00355">
    <property type="entry name" value="ZnF_C2H2"/>
    <property type="match status" value="3"/>
</dbReference>
<accession>A0A7M7K421</accession>
<keyword evidence="2" id="KW-0479">Metal-binding</keyword>
<proteinExistence type="predicted"/>
<feature type="domain" description="C2H2-type" evidence="10">
    <location>
        <begin position="88"/>
        <end position="115"/>
    </location>
</feature>
<dbReference type="SUPFAM" id="SSF57667">
    <property type="entry name" value="beta-beta-alpha zinc fingers"/>
    <property type="match status" value="2"/>
</dbReference>
<protein>
    <recommendedName>
        <fullName evidence="10">C2H2-type domain-containing protein</fullName>
    </recommendedName>
</protein>
<evidence type="ECO:0000313" key="11">
    <source>
        <dbReference type="EnsemblMetazoa" id="XP_022661339"/>
    </source>
</evidence>
<evidence type="ECO:0000256" key="1">
    <source>
        <dbReference type="ARBA" id="ARBA00004123"/>
    </source>
</evidence>
<evidence type="ECO:0000256" key="5">
    <source>
        <dbReference type="ARBA" id="ARBA00022833"/>
    </source>
</evidence>
<evidence type="ECO:0000313" key="12">
    <source>
        <dbReference type="Proteomes" id="UP000594260"/>
    </source>
</evidence>
<dbReference type="GO" id="GO:0000981">
    <property type="term" value="F:DNA-binding transcription factor activity, RNA polymerase II-specific"/>
    <property type="evidence" value="ECO:0007669"/>
    <property type="project" value="TreeGrafter"/>
</dbReference>
<dbReference type="Pfam" id="PF00096">
    <property type="entry name" value="zf-C2H2"/>
    <property type="match status" value="2"/>
</dbReference>
<dbReference type="GO" id="GO:0005634">
    <property type="term" value="C:nucleus"/>
    <property type="evidence" value="ECO:0007669"/>
    <property type="project" value="UniProtKB-SubCell"/>
</dbReference>
<dbReference type="RefSeq" id="XP_022661339.1">
    <property type="nucleotide sequence ID" value="XM_022805604.1"/>
</dbReference>
<dbReference type="OMA" id="CASQKVT"/>
<keyword evidence="5" id="KW-0862">Zinc</keyword>
<dbReference type="PROSITE" id="PS50157">
    <property type="entry name" value="ZINC_FINGER_C2H2_2"/>
    <property type="match status" value="3"/>
</dbReference>
<keyword evidence="8" id="KW-0539">Nucleus</keyword>
<organism evidence="11 12">
    <name type="scientific">Varroa destructor</name>
    <name type="common">Honeybee mite</name>
    <dbReference type="NCBI Taxonomy" id="109461"/>
    <lineage>
        <taxon>Eukaryota</taxon>
        <taxon>Metazoa</taxon>
        <taxon>Ecdysozoa</taxon>
        <taxon>Arthropoda</taxon>
        <taxon>Chelicerata</taxon>
        <taxon>Arachnida</taxon>
        <taxon>Acari</taxon>
        <taxon>Parasitiformes</taxon>
        <taxon>Mesostigmata</taxon>
        <taxon>Gamasina</taxon>
        <taxon>Dermanyssoidea</taxon>
        <taxon>Varroidae</taxon>
        <taxon>Varroa</taxon>
    </lineage>
</organism>
<dbReference type="FunFam" id="3.30.160.60:FF:002343">
    <property type="entry name" value="Zinc finger protein 33A"/>
    <property type="match status" value="1"/>
</dbReference>
<sequence>MAMSSLFANGDAASPISAGDLLLFNQQLDVVNRNLPSGSAAAFSSQTPQLDQRDPTTGRYVCKYCTYSTVQRTHLARHERSHTGERPFKCQFCPYSATLKTCLINHERTHTGEKPYKCKYCSYCASQKVTLERHQKTHFKGHQLSLLDAGGTIHPLDFSPENPSPPNV</sequence>
<keyword evidence="12" id="KW-1185">Reference proteome</keyword>
<evidence type="ECO:0000256" key="3">
    <source>
        <dbReference type="ARBA" id="ARBA00022737"/>
    </source>
</evidence>
<name>A0A7M7K421_VARDE</name>
<dbReference type="KEGG" id="vde:111250394"/>
<evidence type="ECO:0000256" key="2">
    <source>
        <dbReference type="ARBA" id="ARBA00022723"/>
    </source>
</evidence>
<dbReference type="PANTHER" id="PTHR23235">
    <property type="entry name" value="KRUEPPEL-LIKE TRANSCRIPTION FACTOR"/>
    <property type="match status" value="1"/>
</dbReference>